<dbReference type="Proteomes" id="UP000000600">
    <property type="component" value="Unassembled WGS sequence"/>
</dbReference>
<dbReference type="OMA" id="NIRIKEC"/>
<reference evidence="1 2" key="1">
    <citation type="journal article" date="2006" name="Nature">
        <title>Global trends of whole-genome duplications revealed by the ciliate Paramecium tetraurelia.</title>
        <authorList>
            <consortium name="Genoscope"/>
            <person name="Aury J.-M."/>
            <person name="Jaillon O."/>
            <person name="Duret L."/>
            <person name="Noel B."/>
            <person name="Jubin C."/>
            <person name="Porcel B.M."/>
            <person name="Segurens B."/>
            <person name="Daubin V."/>
            <person name="Anthouard V."/>
            <person name="Aiach N."/>
            <person name="Arnaiz O."/>
            <person name="Billaut A."/>
            <person name="Beisson J."/>
            <person name="Blanc I."/>
            <person name="Bouhouche K."/>
            <person name="Camara F."/>
            <person name="Duharcourt S."/>
            <person name="Guigo R."/>
            <person name="Gogendeau D."/>
            <person name="Katinka M."/>
            <person name="Keller A.-M."/>
            <person name="Kissmehl R."/>
            <person name="Klotz C."/>
            <person name="Koll F."/>
            <person name="Le Moue A."/>
            <person name="Lepere C."/>
            <person name="Malinsky S."/>
            <person name="Nowacki M."/>
            <person name="Nowak J.K."/>
            <person name="Plattner H."/>
            <person name="Poulain J."/>
            <person name="Ruiz F."/>
            <person name="Serrano V."/>
            <person name="Zagulski M."/>
            <person name="Dessen P."/>
            <person name="Betermier M."/>
            <person name="Weissenbach J."/>
            <person name="Scarpelli C."/>
            <person name="Schachter V."/>
            <person name="Sperling L."/>
            <person name="Meyer E."/>
            <person name="Cohen J."/>
            <person name="Wincker P."/>
        </authorList>
    </citation>
    <scope>NUCLEOTIDE SEQUENCE [LARGE SCALE GENOMIC DNA]</scope>
    <source>
        <strain evidence="1 2">Stock d4-2</strain>
    </source>
</reference>
<dbReference type="RefSeq" id="XP_001461205.1">
    <property type="nucleotide sequence ID" value="XM_001461168.1"/>
</dbReference>
<gene>
    <name evidence="1" type="ORF">GSPATT00026155001</name>
</gene>
<evidence type="ECO:0000313" key="1">
    <source>
        <dbReference type="EMBL" id="CAK93832.1"/>
    </source>
</evidence>
<evidence type="ECO:0000313" key="2">
    <source>
        <dbReference type="Proteomes" id="UP000000600"/>
    </source>
</evidence>
<sequence length="1844" mass="220569">MLTHLPKCASLIQDERSLEYDRLTKRLEKSIVENSLYRLATDIKFLQGFYSVHSFNQEEKEKLFALLIEYSLQKYVYSTKHLFQTPCTPKKIKLFLSAFTKKICNNIQIKYEDLKQIYDEVNQNGLDTTFDNTDQQIRRGIQCLQEFFALFRHLIPPSYFPQLIENYLQGENLNQRLFRVVKSEPISTYTKSFEMLIEFKKSSHVVRQLDPFLIAQLISYRPDLPIDNYLDFILEDIYNNYIVLLLNIQNLSNQAPIQIHHGGMRPSDFIQPLVYLIGSSQTRSKVWDTIERMFLVISDLIHPNNATSNDFVFSFFYMFVKTFVERVEAQNQQQEKNQEQENVLENNIFTKDEQLFLQDEEMNDMDEEEEEEEDDNDKEKLFDKKEFMIDQEGIDKFISIVKPHLKYLIYQKTRFKIQVAGIYKSLCKLRPKEILPYVMEQIQLALERDDMKPLLIIHIIEKIFRPAIQFDQYPQIINYIPFILRQTTNFILDSGEQIWRFYDILFQYIPIYEIKDLEAQYPNLNLQEEMKIDDINFYSITQEISDLALEAFRKYVSTFEYSDVKYHSSQRCSEIIFSTRNKFYNFVFQSSKSNYKEIVNIVCNYLDDKILNNLSDNFVLLLQAIILRDPNVLKDVLTVIQNQLLRQTKDHYEFNISNITTIRNYLIIIYETIQFSGSVNKQYYKILKSIIDLSLKHEETKIQQAGQNILACLLMSQSAIHIRDFQFTNDPTIQLDWLKLKQKGKQEKYLPKWQEIDDQEFIKQIMDDYYHPALQQIREIITQKGDNKSFVEYLKNDFLSQYEQQYQLDTKQNCQQIELKIRKNLSLNIDVIYAFLRPLYFRMKQYNENSSEAFKKFQDQYCFGVLNKMYNEVIQFCIDFVPVYINNGLALDGKLATSFINIIKLLIHETSDKIQRLGKWLQVKTRSSDTNKIKFYNRFQSQMFYTYLLNNRIDQIYYNQIMNQQNREMLLISIPFLFDSNEFSYKVNWIWLSSRMELLDDREWLYDLFKKLYEQLKTVFKNKWFNQQYIESLNETEKQKLSLFQNHFTKGFANFVSIVSNLNPGLFLDSYQIFDCAYQNLIDKVNRADFNLDVLSLVQKISQASVELNQADFDRKHILIIKNQEVQKYVDSIFEQRNQYWLEQQTKISKSLVSLNEKLNSIVEFWLSIPIDAGTSRQLITNGCALLLMRTEELPQLNEKVILKAFHCCISQEFNIRSLGKLLLYRLIQICVFKHKSYKYIARKQEDFQNANINLDQYNVYRFILSDDQKYYKLNDYHRKGKILLYNSLKYTEIQREEAKKHFKVLKSISPEQWHQFINLMIIDQSVLDQQQSQQPIMQFQYNQDKSSIANLFNDVDNQANEQFFYNSYMQAPIRFSLLYKKVQFMKYLFAITDYEVFNHTKHLIDQNNLDQLSFQRIYLSGLLYSLHSSWDCQYKQQIIDYCIDKFEKIIMDQSRDEFKTFQYYLHVALSRCDLRKQEQFLLSILEKVQKENDNKKLRWIFLFYTIIESKKHQQIKLLDNILQTNVDYSNLKAVQTFIPLIIDQQNKYPHNIELLQEFGLLEKFRQQTEISVESKYFIFEISELFSKGLYILVTQFQQQNINGKINIIETLFEGWKSKKFFINPYILQKMQPIVEYLLTINEENNLQQLTQGLQIFSNIRIKECTIVLIQLTLNLLKVSQNAVRVRQLNFLKILTKEILHINRPEILENIAQYLLDENKVVMQSCFELTTQLIQQMTLQEVNQQLEIYLKQVQATNKDTELQGKQVLMAMIMAHPRYTQSWINQALKVVLEKQNKLLQQQKTFAANYLKLYRANQLMEVEDVQIQIEFIEKMSELSNPYNYFA</sequence>
<dbReference type="KEGG" id="ptm:GSPATT00026155001"/>
<dbReference type="InParanoid" id="A0EEU1"/>
<accession>A0EEU1</accession>
<name>A0EEU1_PARTE</name>
<protein>
    <recommendedName>
        <fullName evidence="3">Non-specific serine/threonine protein kinase</fullName>
    </recommendedName>
</protein>
<evidence type="ECO:0008006" key="3">
    <source>
        <dbReference type="Google" id="ProtNLM"/>
    </source>
</evidence>
<dbReference type="GeneID" id="5046990"/>
<organism evidence="1 2">
    <name type="scientific">Paramecium tetraurelia</name>
    <dbReference type="NCBI Taxonomy" id="5888"/>
    <lineage>
        <taxon>Eukaryota</taxon>
        <taxon>Sar</taxon>
        <taxon>Alveolata</taxon>
        <taxon>Ciliophora</taxon>
        <taxon>Intramacronucleata</taxon>
        <taxon>Oligohymenophorea</taxon>
        <taxon>Peniculida</taxon>
        <taxon>Parameciidae</taxon>
        <taxon>Paramecium</taxon>
    </lineage>
</organism>
<proteinExistence type="predicted"/>
<keyword evidence="2" id="KW-1185">Reference proteome</keyword>
<dbReference type="eggNOG" id="ENOG502STT8">
    <property type="taxonomic scope" value="Eukaryota"/>
</dbReference>
<dbReference type="HOGENOM" id="CLU_237063_0_0_1"/>
<dbReference type="OrthoDB" id="295216at2759"/>
<dbReference type="EMBL" id="CT868674">
    <property type="protein sequence ID" value="CAK93832.1"/>
    <property type="molecule type" value="Genomic_DNA"/>
</dbReference>